<accession>C4JZ19</accession>
<reference evidence="3" key="1">
    <citation type="journal article" date="2009" name="Genome Res.">
        <title>Comparative genomic analyses of the human fungal pathogens Coccidioides and their relatives.</title>
        <authorList>
            <person name="Sharpton T.J."/>
            <person name="Stajich J.E."/>
            <person name="Rounsley S.D."/>
            <person name="Gardner M.J."/>
            <person name="Wortman J.R."/>
            <person name="Jordar V.S."/>
            <person name="Maiti R."/>
            <person name="Kodira C.D."/>
            <person name="Neafsey D.E."/>
            <person name="Zeng Q."/>
            <person name="Hung C.-Y."/>
            <person name="McMahan C."/>
            <person name="Muszewska A."/>
            <person name="Grynberg M."/>
            <person name="Mandel M.A."/>
            <person name="Kellner E.M."/>
            <person name="Barker B.M."/>
            <person name="Galgiani J.N."/>
            <person name="Orbach M.J."/>
            <person name="Kirkland T.N."/>
            <person name="Cole G.T."/>
            <person name="Henn M.R."/>
            <person name="Birren B.W."/>
            <person name="Taylor J.W."/>
        </authorList>
    </citation>
    <scope>NUCLEOTIDE SEQUENCE [LARGE SCALE GENOMIC DNA]</scope>
    <source>
        <strain evidence="3">UAMH 1704</strain>
    </source>
</reference>
<keyword evidence="3" id="KW-1185">Reference proteome</keyword>
<dbReference type="VEuPathDB" id="FungiDB:UREG_07420"/>
<feature type="compositionally biased region" description="Basic and acidic residues" evidence="1">
    <location>
        <begin position="1"/>
        <end position="12"/>
    </location>
</feature>
<protein>
    <submittedName>
        <fullName evidence="2">Uncharacterized protein</fullName>
    </submittedName>
</protein>
<dbReference type="InParanoid" id="C4JZ19"/>
<dbReference type="eggNOG" id="ENOG502SWB8">
    <property type="taxonomic scope" value="Eukaryota"/>
</dbReference>
<organism evidence="2 3">
    <name type="scientific">Uncinocarpus reesii (strain UAMH 1704)</name>
    <dbReference type="NCBI Taxonomy" id="336963"/>
    <lineage>
        <taxon>Eukaryota</taxon>
        <taxon>Fungi</taxon>
        <taxon>Dikarya</taxon>
        <taxon>Ascomycota</taxon>
        <taxon>Pezizomycotina</taxon>
        <taxon>Eurotiomycetes</taxon>
        <taxon>Eurotiomycetidae</taxon>
        <taxon>Onygenales</taxon>
        <taxon>Onygenaceae</taxon>
        <taxon>Uncinocarpus</taxon>
    </lineage>
</organism>
<sequence length="208" mass="23656">MANMLPRDERYRSPLSGGPYGVSPRSMPSRDFDVALQQAQYGVQAPDYLNYAPGPHTPPSMPMNYPPQQRYDEMALYNNDNSNTTQELMRRTNLAVSLANHNVNPRSNVSMVHPMMCMNGRFPVDFRTPKTLEEIKLLESTQIDRILQEYKIPHDTRSLLNILASSGVRVNSDNVSSGRLRQAKLQLLFEHLGATRVVEEGGFKRSRY</sequence>
<dbReference type="EMBL" id="CH476619">
    <property type="protein sequence ID" value="EEP82555.1"/>
    <property type="molecule type" value="Genomic_DNA"/>
</dbReference>
<evidence type="ECO:0000256" key="1">
    <source>
        <dbReference type="SAM" id="MobiDB-lite"/>
    </source>
</evidence>
<evidence type="ECO:0000313" key="3">
    <source>
        <dbReference type="Proteomes" id="UP000002058"/>
    </source>
</evidence>
<dbReference type="OMA" id="DRHRTSA"/>
<dbReference type="Proteomes" id="UP000002058">
    <property type="component" value="Unassembled WGS sequence"/>
</dbReference>
<dbReference type="AlphaFoldDB" id="C4JZ19"/>
<gene>
    <name evidence="2" type="ORF">UREG_07420</name>
</gene>
<dbReference type="HOGENOM" id="CLU_107209_0_0_1"/>
<evidence type="ECO:0000313" key="2">
    <source>
        <dbReference type="EMBL" id="EEP82555.1"/>
    </source>
</evidence>
<dbReference type="GeneID" id="8444533"/>
<dbReference type="RefSeq" id="XP_002582647.1">
    <property type="nucleotide sequence ID" value="XM_002582601.1"/>
</dbReference>
<dbReference type="OrthoDB" id="5389823at2759"/>
<feature type="region of interest" description="Disordered" evidence="1">
    <location>
        <begin position="1"/>
        <end position="28"/>
    </location>
</feature>
<name>C4JZ19_UNCRE</name>
<proteinExistence type="predicted"/>
<dbReference type="KEGG" id="ure:UREG_07420"/>